<feature type="chain" id="PRO_5039092378" description="PknH-like protein" evidence="2">
    <location>
        <begin position="23"/>
        <end position="217"/>
    </location>
</feature>
<keyword evidence="2" id="KW-0732">Signal</keyword>
<dbReference type="PROSITE" id="PS51257">
    <property type="entry name" value="PROKAR_LIPOPROTEIN"/>
    <property type="match status" value="1"/>
</dbReference>
<dbReference type="EMBL" id="PYAX01000020">
    <property type="protein sequence ID" value="PSL51490.1"/>
    <property type="molecule type" value="Genomic_DNA"/>
</dbReference>
<organism evidence="3 4">
    <name type="scientific">Saccharothrix carnea</name>
    <dbReference type="NCBI Taxonomy" id="1280637"/>
    <lineage>
        <taxon>Bacteria</taxon>
        <taxon>Bacillati</taxon>
        <taxon>Actinomycetota</taxon>
        <taxon>Actinomycetes</taxon>
        <taxon>Pseudonocardiales</taxon>
        <taxon>Pseudonocardiaceae</taxon>
        <taxon>Saccharothrix</taxon>
    </lineage>
</organism>
<protein>
    <recommendedName>
        <fullName evidence="5">PknH-like protein</fullName>
    </recommendedName>
</protein>
<dbReference type="OrthoDB" id="3698777at2"/>
<keyword evidence="4" id="KW-1185">Reference proteome</keyword>
<evidence type="ECO:0000313" key="4">
    <source>
        <dbReference type="Proteomes" id="UP000241118"/>
    </source>
</evidence>
<dbReference type="RefSeq" id="WP_106619820.1">
    <property type="nucleotide sequence ID" value="NZ_PYAX01000020.1"/>
</dbReference>
<evidence type="ECO:0000313" key="3">
    <source>
        <dbReference type="EMBL" id="PSL51490.1"/>
    </source>
</evidence>
<dbReference type="AlphaFoldDB" id="A0A2P8HZ34"/>
<comment type="caution">
    <text evidence="3">The sequence shown here is derived from an EMBL/GenBank/DDBJ whole genome shotgun (WGS) entry which is preliminary data.</text>
</comment>
<evidence type="ECO:0000256" key="1">
    <source>
        <dbReference type="SAM" id="MobiDB-lite"/>
    </source>
</evidence>
<reference evidence="3 4" key="1">
    <citation type="submission" date="2018-03" db="EMBL/GenBank/DDBJ databases">
        <title>Genomic Encyclopedia of Type Strains, Phase III (KMG-III): the genomes of soil and plant-associated and newly described type strains.</title>
        <authorList>
            <person name="Whitman W."/>
        </authorList>
    </citation>
    <scope>NUCLEOTIDE SEQUENCE [LARGE SCALE GENOMIC DNA]</scope>
    <source>
        <strain evidence="3 4">CGMCC 4.7097</strain>
    </source>
</reference>
<gene>
    <name evidence="3" type="ORF">B0I31_12020</name>
</gene>
<feature type="signal peptide" evidence="2">
    <location>
        <begin position="1"/>
        <end position="22"/>
    </location>
</feature>
<feature type="region of interest" description="Disordered" evidence="1">
    <location>
        <begin position="20"/>
        <end position="43"/>
    </location>
</feature>
<evidence type="ECO:0008006" key="5">
    <source>
        <dbReference type="Google" id="ProtNLM"/>
    </source>
</evidence>
<dbReference type="Proteomes" id="UP000241118">
    <property type="component" value="Unassembled WGS sequence"/>
</dbReference>
<proteinExistence type="predicted"/>
<name>A0A2P8HZ34_SACCR</name>
<evidence type="ECO:0000256" key="2">
    <source>
        <dbReference type="SAM" id="SignalP"/>
    </source>
</evidence>
<sequence>MRIGGIILTTVLLAGCSTASVATPPSSTTPTTTTTSSSTPTAPDPALIEARLIKAQLPDDVLVPLGFTREDSAEQKNYSVVLCPAELPTDGAMSMTRLSTSWINKPAFSYVDQFRVSYRRIAAAAETVEHARKALECQPFMFGNEGPYTPERELTLPPLGADAQFGVCYTFQLMRICQLVMSKADILTSILFYGPKEADAAGILAKAGQATAPLLTA</sequence>
<accession>A0A2P8HZ34</accession>